<protein>
    <submittedName>
        <fullName evidence="2">Uncharacterized protein</fullName>
    </submittedName>
</protein>
<organism evidence="2 3">
    <name type="scientific">Flavipsychrobacter stenotrophus</name>
    <dbReference type="NCBI Taxonomy" id="2077091"/>
    <lineage>
        <taxon>Bacteria</taxon>
        <taxon>Pseudomonadati</taxon>
        <taxon>Bacteroidota</taxon>
        <taxon>Chitinophagia</taxon>
        <taxon>Chitinophagales</taxon>
        <taxon>Chitinophagaceae</taxon>
        <taxon>Flavipsychrobacter</taxon>
    </lineage>
</organism>
<feature type="transmembrane region" description="Helical" evidence="1">
    <location>
        <begin position="30"/>
        <end position="48"/>
    </location>
</feature>
<dbReference type="OrthoDB" id="676185at2"/>
<sequence length="96" mass="10871">MIEIIVLIFLSRNIGYLAQDKGLKPGLWKFYVVLAWILTEFSVAVVGGMLQLEIVPILLIAYPLAFVSYLILKTMLKRMPDKDEWINDIGSSNEGI</sequence>
<reference evidence="2 3" key="1">
    <citation type="submission" date="2018-01" db="EMBL/GenBank/DDBJ databases">
        <title>A novel member of the phylum Bacteroidetes isolated from glacier ice.</title>
        <authorList>
            <person name="Liu Q."/>
            <person name="Xin Y.-H."/>
        </authorList>
    </citation>
    <scope>NUCLEOTIDE SEQUENCE [LARGE SCALE GENOMIC DNA]</scope>
    <source>
        <strain evidence="2 3">RB1R16</strain>
    </source>
</reference>
<keyword evidence="1" id="KW-0812">Transmembrane</keyword>
<accession>A0A2S7T0N5</accession>
<comment type="caution">
    <text evidence="2">The sequence shown here is derived from an EMBL/GenBank/DDBJ whole genome shotgun (WGS) entry which is preliminary data.</text>
</comment>
<keyword evidence="3" id="KW-1185">Reference proteome</keyword>
<evidence type="ECO:0000313" key="3">
    <source>
        <dbReference type="Proteomes" id="UP000239872"/>
    </source>
</evidence>
<dbReference type="AlphaFoldDB" id="A0A2S7T0N5"/>
<gene>
    <name evidence="2" type="ORF">CJD36_003110</name>
</gene>
<dbReference type="Proteomes" id="UP000239872">
    <property type="component" value="Unassembled WGS sequence"/>
</dbReference>
<evidence type="ECO:0000256" key="1">
    <source>
        <dbReference type="SAM" id="Phobius"/>
    </source>
</evidence>
<proteinExistence type="predicted"/>
<keyword evidence="1" id="KW-1133">Transmembrane helix</keyword>
<dbReference type="EMBL" id="PPSL01000001">
    <property type="protein sequence ID" value="PQJ12752.1"/>
    <property type="molecule type" value="Genomic_DNA"/>
</dbReference>
<dbReference type="RefSeq" id="WP_105037636.1">
    <property type="nucleotide sequence ID" value="NZ_PPSL01000001.1"/>
</dbReference>
<name>A0A2S7T0N5_9BACT</name>
<evidence type="ECO:0000313" key="2">
    <source>
        <dbReference type="EMBL" id="PQJ12752.1"/>
    </source>
</evidence>
<keyword evidence="1" id="KW-0472">Membrane</keyword>
<feature type="transmembrane region" description="Helical" evidence="1">
    <location>
        <begin position="54"/>
        <end position="72"/>
    </location>
</feature>